<dbReference type="AlphaFoldDB" id="A0A9J6FJQ8"/>
<gene>
    <name evidence="1" type="ORF">HPB48_002134</name>
</gene>
<accession>A0A9J6FJQ8</accession>
<comment type="caution">
    <text evidence="1">The sequence shown here is derived from an EMBL/GenBank/DDBJ whole genome shotgun (WGS) entry which is preliminary data.</text>
</comment>
<name>A0A9J6FJQ8_HAELO</name>
<reference evidence="1 2" key="1">
    <citation type="journal article" date="2020" name="Cell">
        <title>Large-Scale Comparative Analyses of Tick Genomes Elucidate Their Genetic Diversity and Vector Capacities.</title>
        <authorList>
            <consortium name="Tick Genome and Microbiome Consortium (TIGMIC)"/>
            <person name="Jia N."/>
            <person name="Wang J."/>
            <person name="Shi W."/>
            <person name="Du L."/>
            <person name="Sun Y."/>
            <person name="Zhan W."/>
            <person name="Jiang J.F."/>
            <person name="Wang Q."/>
            <person name="Zhang B."/>
            <person name="Ji P."/>
            <person name="Bell-Sakyi L."/>
            <person name="Cui X.M."/>
            <person name="Yuan T.T."/>
            <person name="Jiang B.G."/>
            <person name="Yang W.F."/>
            <person name="Lam T.T."/>
            <person name="Chang Q.C."/>
            <person name="Ding S.J."/>
            <person name="Wang X.J."/>
            <person name="Zhu J.G."/>
            <person name="Ruan X.D."/>
            <person name="Zhao L."/>
            <person name="Wei J.T."/>
            <person name="Ye R.Z."/>
            <person name="Que T.C."/>
            <person name="Du C.H."/>
            <person name="Zhou Y.H."/>
            <person name="Cheng J.X."/>
            <person name="Dai P.F."/>
            <person name="Guo W.B."/>
            <person name="Han X.H."/>
            <person name="Huang E.J."/>
            <person name="Li L.F."/>
            <person name="Wei W."/>
            <person name="Gao Y.C."/>
            <person name="Liu J.Z."/>
            <person name="Shao H.Z."/>
            <person name="Wang X."/>
            <person name="Wang C.C."/>
            <person name="Yang T.C."/>
            <person name="Huo Q.B."/>
            <person name="Li W."/>
            <person name="Chen H.Y."/>
            <person name="Chen S.E."/>
            <person name="Zhou L.G."/>
            <person name="Ni X.B."/>
            <person name="Tian J.H."/>
            <person name="Sheng Y."/>
            <person name="Liu T."/>
            <person name="Pan Y.S."/>
            <person name="Xia L.Y."/>
            <person name="Li J."/>
            <person name="Zhao F."/>
            <person name="Cao W.C."/>
        </authorList>
    </citation>
    <scope>NUCLEOTIDE SEQUENCE [LARGE SCALE GENOMIC DNA]</scope>
    <source>
        <strain evidence="1">HaeL-2018</strain>
    </source>
</reference>
<keyword evidence="2" id="KW-1185">Reference proteome</keyword>
<evidence type="ECO:0000313" key="2">
    <source>
        <dbReference type="Proteomes" id="UP000821853"/>
    </source>
</evidence>
<evidence type="ECO:0000313" key="1">
    <source>
        <dbReference type="EMBL" id="KAH9362156.1"/>
    </source>
</evidence>
<dbReference type="Proteomes" id="UP000821853">
    <property type="component" value="Chromosome 1"/>
</dbReference>
<organism evidence="1 2">
    <name type="scientific">Haemaphysalis longicornis</name>
    <name type="common">Bush tick</name>
    <dbReference type="NCBI Taxonomy" id="44386"/>
    <lineage>
        <taxon>Eukaryota</taxon>
        <taxon>Metazoa</taxon>
        <taxon>Ecdysozoa</taxon>
        <taxon>Arthropoda</taxon>
        <taxon>Chelicerata</taxon>
        <taxon>Arachnida</taxon>
        <taxon>Acari</taxon>
        <taxon>Parasitiformes</taxon>
        <taxon>Ixodida</taxon>
        <taxon>Ixodoidea</taxon>
        <taxon>Ixodidae</taxon>
        <taxon>Haemaphysalinae</taxon>
        <taxon>Haemaphysalis</taxon>
    </lineage>
</organism>
<proteinExistence type="predicted"/>
<dbReference type="EMBL" id="JABSTR010000001">
    <property type="protein sequence ID" value="KAH9362156.1"/>
    <property type="molecule type" value="Genomic_DNA"/>
</dbReference>
<protein>
    <submittedName>
        <fullName evidence="1">Uncharacterized protein</fullName>
    </submittedName>
</protein>
<dbReference type="VEuPathDB" id="VectorBase:HLOH_040557"/>
<sequence length="148" mass="16504">MPYRLHEIDLPYTTHELTDSHRTAQIQLLSRTHTGRYMLNTLNPSHNTPAPPDLSTHINMTPQRLTGRILARARLHATQRSPSDEFIYVDAVKHAEHAAHAITHIGPPSPLSDTLRTILTPEAEEAAIALEFTNNVGTSHKSTPPKML</sequence>